<accession>A0AAI8YZ34</accession>
<dbReference type="Proteomes" id="UP001296104">
    <property type="component" value="Unassembled WGS sequence"/>
</dbReference>
<keyword evidence="8" id="KW-1185">Reference proteome</keyword>
<dbReference type="EMBL" id="CAVMBE010000026">
    <property type="protein sequence ID" value="CAK4017316.1"/>
    <property type="molecule type" value="Genomic_DNA"/>
</dbReference>
<evidence type="ECO:0000256" key="2">
    <source>
        <dbReference type="ARBA" id="ARBA00022670"/>
    </source>
</evidence>
<organism evidence="7 8">
    <name type="scientific">Lecanosticta acicola</name>
    <dbReference type="NCBI Taxonomy" id="111012"/>
    <lineage>
        <taxon>Eukaryota</taxon>
        <taxon>Fungi</taxon>
        <taxon>Dikarya</taxon>
        <taxon>Ascomycota</taxon>
        <taxon>Pezizomycotina</taxon>
        <taxon>Dothideomycetes</taxon>
        <taxon>Dothideomycetidae</taxon>
        <taxon>Mycosphaerellales</taxon>
        <taxon>Mycosphaerellaceae</taxon>
        <taxon>Lecanosticta</taxon>
    </lineage>
</organism>
<evidence type="ECO:0000313" key="8">
    <source>
        <dbReference type="Proteomes" id="UP001296104"/>
    </source>
</evidence>
<comment type="caution">
    <text evidence="7">The sequence shown here is derived from an EMBL/GenBank/DDBJ whole genome shotgun (WGS) entry which is preliminary data.</text>
</comment>
<keyword evidence="2 7" id="KW-0645">Protease</keyword>
<dbReference type="InterPro" id="IPR008758">
    <property type="entry name" value="Peptidase_S28"/>
</dbReference>
<evidence type="ECO:0000256" key="6">
    <source>
        <dbReference type="SAM" id="SignalP"/>
    </source>
</evidence>
<dbReference type="Gene3D" id="3.40.50.1820">
    <property type="entry name" value="alpha/beta hydrolase"/>
    <property type="match status" value="2"/>
</dbReference>
<dbReference type="PANTHER" id="PTHR11010:SF117">
    <property type="entry name" value="SERINE PROTEASE 16"/>
    <property type="match status" value="1"/>
</dbReference>
<proteinExistence type="inferred from homology"/>
<evidence type="ECO:0000256" key="5">
    <source>
        <dbReference type="ARBA" id="ARBA00023180"/>
    </source>
</evidence>
<feature type="chain" id="PRO_5042532006" evidence="6">
    <location>
        <begin position="17"/>
        <end position="522"/>
    </location>
</feature>
<evidence type="ECO:0000313" key="7">
    <source>
        <dbReference type="EMBL" id="CAK4017316.1"/>
    </source>
</evidence>
<keyword evidence="3 6" id="KW-0732">Signal</keyword>
<protein>
    <submittedName>
        <fullName evidence="7">Serine protease EDA2, partial</fullName>
    </submittedName>
</protein>
<name>A0AAI8YZ34_9PEZI</name>
<dbReference type="GO" id="GO:0006508">
    <property type="term" value="P:proteolysis"/>
    <property type="evidence" value="ECO:0007669"/>
    <property type="project" value="UniProtKB-KW"/>
</dbReference>
<sequence length="522" mass="58781">MKLLALALALTCSAFARTYRHSKTQYPAHTIDQPIDHYPNSGRYEPHTNATFSQRYFFDSSYYKPGGPVFLYIGGEGRGEGSFSKMGTGIIQILMQATNGIGVILENRYYGKSYPYNTSTTDEMRFLTIEQTIADNAYFAQHAVFPGVNASLQAPGTPWILYGGSNAGAQTAYSLKTYSPLLWGGICTSGTIKAKHTYVEFYDPIQKFGPQDCIGSINAIIDNIDYLFAHGNASQIHHMKSIFGLEALKDNRDFAMTIAFPLGGPLYYPTSTWQELIWDPAQSDMDFWYFCRNVTNLDAPHNIPQVDYELAPYTNGEPWTNLGNYANYIKMQLIPTCNGAPIDSSACFGTQDPAYWANTTNDKDRSYLYTVCTEIGSYQAARLHGPTLLSRVVQADHTQQWCEWAFPPGQYNKIPPSPELWWANKYGGYDVSAPRLAYIDGDQDVWLDLGYHSHDAPERVTASAEEAYLHPQLLIPGAGHGWDSYGIQNVSAEPDFIREAHLWEIRIVKKWLEMFEQQKQKD</sequence>
<gene>
    <name evidence="7" type="ORF">LECACI_7A004622</name>
</gene>
<keyword evidence="5" id="KW-0325">Glycoprotein</keyword>
<dbReference type="Pfam" id="PF05577">
    <property type="entry name" value="Peptidase_S28"/>
    <property type="match status" value="1"/>
</dbReference>
<evidence type="ECO:0000256" key="3">
    <source>
        <dbReference type="ARBA" id="ARBA00022729"/>
    </source>
</evidence>
<feature type="signal peptide" evidence="6">
    <location>
        <begin position="1"/>
        <end position="16"/>
    </location>
</feature>
<dbReference type="GO" id="GO:0070008">
    <property type="term" value="F:serine-type exopeptidase activity"/>
    <property type="evidence" value="ECO:0007669"/>
    <property type="project" value="InterPro"/>
</dbReference>
<evidence type="ECO:0000256" key="1">
    <source>
        <dbReference type="ARBA" id="ARBA00011079"/>
    </source>
</evidence>
<dbReference type="AlphaFoldDB" id="A0AAI8YZ34"/>
<dbReference type="PANTHER" id="PTHR11010">
    <property type="entry name" value="PROTEASE S28 PRO-X CARBOXYPEPTIDASE-RELATED"/>
    <property type="match status" value="1"/>
</dbReference>
<keyword evidence="4" id="KW-0378">Hydrolase</keyword>
<reference evidence="7" key="1">
    <citation type="submission" date="2023-11" db="EMBL/GenBank/DDBJ databases">
        <authorList>
            <person name="Alioto T."/>
            <person name="Alioto T."/>
            <person name="Gomez Garrido J."/>
        </authorList>
    </citation>
    <scope>NUCLEOTIDE SEQUENCE</scope>
</reference>
<dbReference type="GO" id="GO:0008239">
    <property type="term" value="F:dipeptidyl-peptidase activity"/>
    <property type="evidence" value="ECO:0007669"/>
    <property type="project" value="TreeGrafter"/>
</dbReference>
<dbReference type="SUPFAM" id="SSF53474">
    <property type="entry name" value="alpha/beta-Hydrolases"/>
    <property type="match status" value="1"/>
</dbReference>
<evidence type="ECO:0000256" key="4">
    <source>
        <dbReference type="ARBA" id="ARBA00022801"/>
    </source>
</evidence>
<dbReference type="InterPro" id="IPR029058">
    <property type="entry name" value="AB_hydrolase_fold"/>
</dbReference>
<comment type="similarity">
    <text evidence="1">Belongs to the peptidase S28 family.</text>
</comment>